<reference evidence="1 2" key="1">
    <citation type="journal article" date="2022" name="Plant J.">
        <title>Chromosome-level genome of Camellia lanceoleosa provides a valuable resource for understanding genome evolution and self-incompatibility.</title>
        <authorList>
            <person name="Gong W."/>
            <person name="Xiao S."/>
            <person name="Wang L."/>
            <person name="Liao Z."/>
            <person name="Chang Y."/>
            <person name="Mo W."/>
            <person name="Hu G."/>
            <person name="Li W."/>
            <person name="Zhao G."/>
            <person name="Zhu H."/>
            <person name="Hu X."/>
            <person name="Ji K."/>
            <person name="Xiang X."/>
            <person name="Song Q."/>
            <person name="Yuan D."/>
            <person name="Jin S."/>
            <person name="Zhang L."/>
        </authorList>
    </citation>
    <scope>NUCLEOTIDE SEQUENCE [LARGE SCALE GENOMIC DNA]</scope>
    <source>
        <strain evidence="1">SQ_2022a</strain>
    </source>
</reference>
<dbReference type="Proteomes" id="UP001060215">
    <property type="component" value="Chromosome 6"/>
</dbReference>
<accession>A0ACC0I9H3</accession>
<gene>
    <name evidence="1" type="ORF">LOK49_LG03G01647</name>
</gene>
<evidence type="ECO:0000313" key="1">
    <source>
        <dbReference type="EMBL" id="KAI8021564.1"/>
    </source>
</evidence>
<organism evidence="1 2">
    <name type="scientific">Camellia lanceoleosa</name>
    <dbReference type="NCBI Taxonomy" id="1840588"/>
    <lineage>
        <taxon>Eukaryota</taxon>
        <taxon>Viridiplantae</taxon>
        <taxon>Streptophyta</taxon>
        <taxon>Embryophyta</taxon>
        <taxon>Tracheophyta</taxon>
        <taxon>Spermatophyta</taxon>
        <taxon>Magnoliopsida</taxon>
        <taxon>eudicotyledons</taxon>
        <taxon>Gunneridae</taxon>
        <taxon>Pentapetalae</taxon>
        <taxon>asterids</taxon>
        <taxon>Ericales</taxon>
        <taxon>Theaceae</taxon>
        <taxon>Camellia</taxon>
    </lineage>
</organism>
<sequence>MEYKSSTLHIIVWGSSILGCGHESFSDNPLLNSVVGHLLHSSILVPYHGWRISHRIHHQNHGHVENDESWVPIYKTLDESTKILRFKVPFPMFAYPIYLDFLGTSFADLMGLNCSGLEVQERQVLILMVSLLFYLSMVFGSVQMLKLYGVPYMIFVMWLDTITYLHHHGYEQKLPCLSGRELEEDNDDISAISEL</sequence>
<evidence type="ECO:0000313" key="2">
    <source>
        <dbReference type="Proteomes" id="UP001060215"/>
    </source>
</evidence>
<proteinExistence type="predicted"/>
<keyword evidence="2" id="KW-1185">Reference proteome</keyword>
<dbReference type="EMBL" id="CM045763">
    <property type="protein sequence ID" value="KAI8021564.1"/>
    <property type="molecule type" value="Genomic_DNA"/>
</dbReference>
<comment type="caution">
    <text evidence="1">The sequence shown here is derived from an EMBL/GenBank/DDBJ whole genome shotgun (WGS) entry which is preliminary data.</text>
</comment>
<name>A0ACC0I9H3_9ERIC</name>
<protein>
    <submittedName>
        <fullName evidence="1">Uncharacterized protein</fullName>
    </submittedName>
</protein>